<feature type="transmembrane region" description="Helical" evidence="6">
    <location>
        <begin position="221"/>
        <end position="242"/>
    </location>
</feature>
<keyword evidence="2" id="KW-1003">Cell membrane</keyword>
<feature type="transmembrane region" description="Helical" evidence="6">
    <location>
        <begin position="364"/>
        <end position="384"/>
    </location>
</feature>
<dbReference type="AlphaFoldDB" id="A0A430UFH4"/>
<feature type="transmembrane region" description="Helical" evidence="6">
    <location>
        <begin position="295"/>
        <end position="314"/>
    </location>
</feature>
<sequence length="413" mass="44867">MQKLFSSQALLWAGRGFWAVADQALFAGTNFLVSILLARWLEPAAYGAFATAYAVFLLLGTLHTALWTEPMLVYGSGRFREVFGGYQRVLLGYHWRFGALIGLMFLLLGVGFWTFGGREMGFSFLGLAVAAPAVLYLWLVRRGAYVHLNPRLAALGGGLYLSLFLGLAGFLFRAQLLNEATAFLAMALASALAAEAIRWRLRERAPTQVGPSEVWALHWGYGRWALLAGAFSWVPGNIYYLLLPTFHGLEAAAQFKALMNLLMPILHFNGALGSLLVPGMVRAKTGDDLKRFAKLSLLVFLALALGYWIVLTALGRELMEWLYEGKYGQASVWLPWLGVLPLFASVVLVAGSVLRALEKPQAVAAAYGLMAGFAATVGVALVRVHGLGGAVQALLLTNAFAAFAFWRLAKGKG</sequence>
<dbReference type="EMBL" id="PELM01000155">
    <property type="protein sequence ID" value="RTH03140.1"/>
    <property type="molecule type" value="Genomic_DNA"/>
</dbReference>
<feature type="transmembrane region" description="Helical" evidence="6">
    <location>
        <begin position="262"/>
        <end position="283"/>
    </location>
</feature>
<dbReference type="Proteomes" id="UP000288082">
    <property type="component" value="Unassembled WGS sequence"/>
</dbReference>
<keyword evidence="4 6" id="KW-1133">Transmembrane helix</keyword>
<evidence type="ECO:0000256" key="6">
    <source>
        <dbReference type="SAM" id="Phobius"/>
    </source>
</evidence>
<feature type="transmembrane region" description="Helical" evidence="6">
    <location>
        <begin position="121"/>
        <end position="140"/>
    </location>
</feature>
<accession>A0A430UFH4</accession>
<dbReference type="Proteomes" id="UP000288347">
    <property type="component" value="Unassembled WGS sequence"/>
</dbReference>
<proteinExistence type="predicted"/>
<keyword evidence="3 6" id="KW-0812">Transmembrane</keyword>
<evidence type="ECO:0000256" key="5">
    <source>
        <dbReference type="ARBA" id="ARBA00023136"/>
    </source>
</evidence>
<feature type="transmembrane region" description="Helical" evidence="6">
    <location>
        <begin position="152"/>
        <end position="174"/>
    </location>
</feature>
<dbReference type="PANTHER" id="PTHR30250">
    <property type="entry name" value="PST FAMILY PREDICTED COLANIC ACID TRANSPORTER"/>
    <property type="match status" value="1"/>
</dbReference>
<feature type="transmembrane region" description="Helical" evidence="6">
    <location>
        <begin position="334"/>
        <end position="357"/>
    </location>
</feature>
<comment type="subcellular location">
    <subcellularLocation>
        <location evidence="1">Cell membrane</location>
        <topology evidence="1">Multi-pass membrane protein</topology>
    </subcellularLocation>
</comment>
<evidence type="ECO:0000256" key="1">
    <source>
        <dbReference type="ARBA" id="ARBA00004651"/>
    </source>
</evidence>
<comment type="caution">
    <text evidence="8">The sequence shown here is derived from an EMBL/GenBank/DDBJ whole genome shotgun (WGS) entry which is preliminary data.</text>
</comment>
<evidence type="ECO:0000256" key="2">
    <source>
        <dbReference type="ARBA" id="ARBA00022475"/>
    </source>
</evidence>
<evidence type="ECO:0000256" key="4">
    <source>
        <dbReference type="ARBA" id="ARBA00022989"/>
    </source>
</evidence>
<name>A0A430UFH4_THESC</name>
<keyword evidence="5 6" id="KW-0472">Membrane</keyword>
<evidence type="ECO:0000313" key="7">
    <source>
        <dbReference type="EMBL" id="RTH03140.1"/>
    </source>
</evidence>
<feature type="transmembrane region" description="Helical" evidence="6">
    <location>
        <begin position="390"/>
        <end position="409"/>
    </location>
</feature>
<dbReference type="GO" id="GO:0005886">
    <property type="term" value="C:plasma membrane"/>
    <property type="evidence" value="ECO:0007669"/>
    <property type="project" value="UniProtKB-SubCell"/>
</dbReference>
<evidence type="ECO:0000313" key="8">
    <source>
        <dbReference type="EMBL" id="RTH98544.1"/>
    </source>
</evidence>
<feature type="transmembrane region" description="Helical" evidence="6">
    <location>
        <begin position="89"/>
        <end position="115"/>
    </location>
</feature>
<gene>
    <name evidence="8" type="ORF">CSW29_09600</name>
    <name evidence="7" type="ORF">CSW50_05960</name>
</gene>
<feature type="transmembrane region" description="Helical" evidence="6">
    <location>
        <begin position="45"/>
        <end position="68"/>
    </location>
</feature>
<organism evidence="8 10">
    <name type="scientific">Thermus scotoductus</name>
    <dbReference type="NCBI Taxonomy" id="37636"/>
    <lineage>
        <taxon>Bacteria</taxon>
        <taxon>Thermotogati</taxon>
        <taxon>Deinococcota</taxon>
        <taxon>Deinococci</taxon>
        <taxon>Thermales</taxon>
        <taxon>Thermaceae</taxon>
        <taxon>Thermus</taxon>
    </lineage>
</organism>
<evidence type="ECO:0000256" key="3">
    <source>
        <dbReference type="ARBA" id="ARBA00022692"/>
    </source>
</evidence>
<protein>
    <submittedName>
        <fullName evidence="8">O-antigen and teichoic acid-like export protein</fullName>
    </submittedName>
</protein>
<dbReference type="InterPro" id="IPR050833">
    <property type="entry name" value="Poly_Biosynth_Transport"/>
</dbReference>
<evidence type="ECO:0000313" key="10">
    <source>
        <dbReference type="Proteomes" id="UP000288347"/>
    </source>
</evidence>
<dbReference type="EMBL" id="PEMH01000352">
    <property type="protein sequence ID" value="RTH98544.1"/>
    <property type="molecule type" value="Genomic_DNA"/>
</dbReference>
<dbReference type="PANTHER" id="PTHR30250:SF11">
    <property type="entry name" value="O-ANTIGEN TRANSPORTER-RELATED"/>
    <property type="match status" value="1"/>
</dbReference>
<dbReference type="RefSeq" id="WP_126217246.1">
    <property type="nucleotide sequence ID" value="NZ_PEMH01000352.1"/>
</dbReference>
<evidence type="ECO:0000313" key="9">
    <source>
        <dbReference type="Proteomes" id="UP000288082"/>
    </source>
</evidence>
<reference evidence="9 10" key="1">
    <citation type="journal article" date="2019" name="Extremophiles">
        <title>Biogeography of thermophiles and predominance of Thermus scotoductus in domestic water heaters.</title>
        <authorList>
            <person name="Wilpiszeski R.L."/>
            <person name="Zhang Z."/>
            <person name="House C.H."/>
        </authorList>
    </citation>
    <scope>NUCLEOTIDE SEQUENCE [LARGE SCALE GENOMIC DNA]</scope>
    <source>
        <strain evidence="8 10">16_S16</strain>
        <strain evidence="7 9">38_S38</strain>
    </source>
</reference>